<feature type="transmembrane region" description="Helical" evidence="2">
    <location>
        <begin position="410"/>
        <end position="431"/>
    </location>
</feature>
<comment type="caution">
    <text evidence="3">The sequence shown here is derived from an EMBL/GenBank/DDBJ whole genome shotgun (WGS) entry which is preliminary data.</text>
</comment>
<organism evidence="3 4">
    <name type="scientific">Planoprotostelium fungivorum</name>
    <dbReference type="NCBI Taxonomy" id="1890364"/>
    <lineage>
        <taxon>Eukaryota</taxon>
        <taxon>Amoebozoa</taxon>
        <taxon>Evosea</taxon>
        <taxon>Variosea</taxon>
        <taxon>Cavosteliida</taxon>
        <taxon>Cavosteliaceae</taxon>
        <taxon>Planoprotostelium</taxon>
    </lineage>
</organism>
<feature type="transmembrane region" description="Helical" evidence="2">
    <location>
        <begin position="663"/>
        <end position="682"/>
    </location>
</feature>
<evidence type="ECO:0000313" key="4">
    <source>
        <dbReference type="Proteomes" id="UP000241769"/>
    </source>
</evidence>
<evidence type="ECO:0000256" key="2">
    <source>
        <dbReference type="SAM" id="Phobius"/>
    </source>
</evidence>
<feature type="transmembrane region" description="Helical" evidence="2">
    <location>
        <begin position="197"/>
        <end position="219"/>
    </location>
</feature>
<feature type="transmembrane region" description="Helical" evidence="2">
    <location>
        <begin position="944"/>
        <end position="963"/>
    </location>
</feature>
<feature type="region of interest" description="Disordered" evidence="1">
    <location>
        <begin position="814"/>
        <end position="838"/>
    </location>
</feature>
<feature type="transmembrane region" description="Helical" evidence="2">
    <location>
        <begin position="760"/>
        <end position="777"/>
    </location>
</feature>
<feature type="transmembrane region" description="Helical" evidence="2">
    <location>
        <begin position="465"/>
        <end position="485"/>
    </location>
</feature>
<feature type="transmembrane region" description="Helical" evidence="2">
    <location>
        <begin position="329"/>
        <end position="351"/>
    </location>
</feature>
<feature type="transmembrane region" description="Helical" evidence="2">
    <location>
        <begin position="729"/>
        <end position="748"/>
    </location>
</feature>
<feature type="transmembrane region" description="Helical" evidence="2">
    <location>
        <begin position="970"/>
        <end position="987"/>
    </location>
</feature>
<dbReference type="InParanoid" id="A0A2P6N7G0"/>
<keyword evidence="2" id="KW-0812">Transmembrane</keyword>
<feature type="transmembrane region" description="Helical" evidence="2">
    <location>
        <begin position="789"/>
        <end position="806"/>
    </location>
</feature>
<keyword evidence="2" id="KW-0472">Membrane</keyword>
<feature type="transmembrane region" description="Helical" evidence="2">
    <location>
        <begin position="34"/>
        <end position="54"/>
    </location>
</feature>
<dbReference type="Proteomes" id="UP000241769">
    <property type="component" value="Unassembled WGS sequence"/>
</dbReference>
<name>A0A2P6N7G0_9EUKA</name>
<keyword evidence="4" id="KW-1185">Reference proteome</keyword>
<feature type="transmembrane region" description="Helical" evidence="2">
    <location>
        <begin position="873"/>
        <end position="889"/>
    </location>
</feature>
<dbReference type="PANTHER" id="PTHR35313">
    <property type="entry name" value="NO EXINE FORMATION 1"/>
    <property type="match status" value="1"/>
</dbReference>
<feature type="transmembrane region" description="Helical" evidence="2">
    <location>
        <begin position="262"/>
        <end position="279"/>
    </location>
</feature>
<dbReference type="OrthoDB" id="20466at2759"/>
<evidence type="ECO:0000313" key="3">
    <source>
        <dbReference type="EMBL" id="PRP79892.1"/>
    </source>
</evidence>
<proteinExistence type="predicted"/>
<feature type="transmembrane region" description="Helical" evidence="2">
    <location>
        <begin position="371"/>
        <end position="389"/>
    </location>
</feature>
<keyword evidence="2" id="KW-1133">Transmembrane helix</keyword>
<feature type="transmembrane region" description="Helical" evidence="2">
    <location>
        <begin position="586"/>
        <end position="605"/>
    </location>
</feature>
<feature type="transmembrane region" description="Helical" evidence="2">
    <location>
        <begin position="625"/>
        <end position="643"/>
    </location>
</feature>
<dbReference type="EMBL" id="MDYQ01000167">
    <property type="protein sequence ID" value="PRP79892.1"/>
    <property type="molecule type" value="Genomic_DNA"/>
</dbReference>
<sequence length="1022" mass="115704">MEDDTTTTRTIREGAKNDRSSIVAHPKFLHDQRLWPIVAPIVFLLLSIGGRGALLTSALGLTSCLYMKSTNNSDGALLSIWVTLFAVDVFLVIQIFQLVVSVSIFYVFLLLNINQFLAMLGLWAALHFPQVCGTDYLNVMERILMGTLPFPLHALTMHFLSQSFSFEYALPYYTIIAAIIFHMISTPARSSYGNHSVLTSLESILHAVYTIIVPPITYASLHHSDLFTTHHLWNLSASLFLPLAALTLFPFNRPEGWKDKRVFCNVLSFLSVILLTGYVEHRLLLTSLVYSLSIPHPYNVWAFTTAVYSLPLYMYLFTLPTNRRVELSMYVTSSVGTVAAATAMGMSYVSILLSSVCGAMGTHILIRKRSGWSFLVTAASVMLVSYHIVSRKFNHVQYVFSYDGKTDIQWISVYMLLFIGLSMFFISSVRFDLSPRLNSLLFLLLSLLLTGVEYLVYYESLHSDVPIYNGLYVCATSLLGVYTWYKLEKAGALDNRWNILGYPLLISKIFMQPNEAPYVFASTFIYLTVIYSFYSYLAHSRSIDPYQRIVMIIVMGVITFFTPDSIFSTTLAAQLDASPSSFGMTFLLWSLGISPITFPSASKAASNSYTTAHYPSQSSELASRWMRTFNVVLSLAGIFFTCVEHSSTNIFLHRQFGDGTPTWLLYAGLSFILFSATGYQLISRDVSAGASRHMESYRRGSLIMTYSGFLSFLLSSLLCFSSSFSPYSIAFHTYTALLLFSGLQFIFSTLIPNRFTVHRWIFYYSSLSAPLVVSLLYLTEGRKGRYKEFYLMFIYTCMELIMALILRQQLTKSTTPTNRQEGRGNTQEGRSNPQERVTLKDTQEKMQVQLWMNTSTVVSYLSMVLLYTLFIGGSYLSVLFASPIMFLYVPRFRKRNAYSMVIFAITTLCIYLSLYEMIALPLLFRLGITSLDSFGGLWTFLKNIILWALALAYHLPTLSTLYNDSMLPHWSFYFTLLAPLQFLGLIFSDHPSIQIMSAVAFIVAGIQLLNVRTKQNQMRNQI</sequence>
<feature type="transmembrane region" description="Helical" evidence="2">
    <location>
        <begin position="850"/>
        <end position="867"/>
    </location>
</feature>
<dbReference type="PANTHER" id="PTHR35313:SF1">
    <property type="entry name" value="NO EXINE FORMATION 1"/>
    <property type="match status" value="1"/>
</dbReference>
<protein>
    <submittedName>
        <fullName evidence="3">Uncharacterized protein</fullName>
    </submittedName>
</protein>
<feature type="transmembrane region" description="Helical" evidence="2">
    <location>
        <begin position="549"/>
        <end position="566"/>
    </location>
</feature>
<feature type="transmembrane region" description="Helical" evidence="2">
    <location>
        <begin position="231"/>
        <end position="250"/>
    </location>
</feature>
<accession>A0A2P6N7G0</accession>
<feature type="transmembrane region" description="Helical" evidence="2">
    <location>
        <begin position="75"/>
        <end position="96"/>
    </location>
</feature>
<feature type="transmembrane region" description="Helical" evidence="2">
    <location>
        <begin position="299"/>
        <end position="317"/>
    </location>
</feature>
<feature type="transmembrane region" description="Helical" evidence="2">
    <location>
        <begin position="102"/>
        <end position="123"/>
    </location>
</feature>
<gene>
    <name evidence="3" type="ORF">PROFUN_12381</name>
</gene>
<feature type="transmembrane region" description="Helical" evidence="2">
    <location>
        <begin position="993"/>
        <end position="1011"/>
    </location>
</feature>
<feature type="compositionally biased region" description="Polar residues" evidence="1">
    <location>
        <begin position="814"/>
        <end position="835"/>
    </location>
</feature>
<feature type="transmembrane region" description="Helical" evidence="2">
    <location>
        <begin position="166"/>
        <end position="185"/>
    </location>
</feature>
<feature type="transmembrane region" description="Helical" evidence="2">
    <location>
        <begin position="518"/>
        <end position="537"/>
    </location>
</feature>
<feature type="transmembrane region" description="Helical" evidence="2">
    <location>
        <begin position="901"/>
        <end position="924"/>
    </location>
</feature>
<feature type="transmembrane region" description="Helical" evidence="2">
    <location>
        <begin position="703"/>
        <end position="723"/>
    </location>
</feature>
<reference evidence="3 4" key="1">
    <citation type="journal article" date="2018" name="Genome Biol. Evol.">
        <title>Multiple Roots of Fruiting Body Formation in Amoebozoa.</title>
        <authorList>
            <person name="Hillmann F."/>
            <person name="Forbes G."/>
            <person name="Novohradska S."/>
            <person name="Ferling I."/>
            <person name="Riege K."/>
            <person name="Groth M."/>
            <person name="Westermann M."/>
            <person name="Marz M."/>
            <person name="Spaller T."/>
            <person name="Winckler T."/>
            <person name="Schaap P."/>
            <person name="Glockner G."/>
        </authorList>
    </citation>
    <scope>NUCLEOTIDE SEQUENCE [LARGE SCALE GENOMIC DNA]</scope>
    <source>
        <strain evidence="3 4">Jena</strain>
    </source>
</reference>
<feature type="transmembrane region" description="Helical" evidence="2">
    <location>
        <begin position="437"/>
        <end position="458"/>
    </location>
</feature>
<evidence type="ECO:0000256" key="1">
    <source>
        <dbReference type="SAM" id="MobiDB-lite"/>
    </source>
</evidence>
<dbReference type="AlphaFoldDB" id="A0A2P6N7G0"/>